<evidence type="ECO:0000259" key="4">
    <source>
        <dbReference type="Pfam" id="PF24092"/>
    </source>
</evidence>
<name>A0A1H4WKR3_TSUTY</name>
<evidence type="ECO:0000256" key="1">
    <source>
        <dbReference type="SAM" id="MobiDB-lite"/>
    </source>
</evidence>
<dbReference type="Pfam" id="PF24092">
    <property type="entry name" value="DUF7373_C"/>
    <property type="match status" value="1"/>
</dbReference>
<dbReference type="AlphaFoldDB" id="A0A1H4WKR3"/>
<keyword evidence="2" id="KW-0732">Signal</keyword>
<accession>A0A1H4WKR3</accession>
<evidence type="ECO:0000256" key="2">
    <source>
        <dbReference type="SAM" id="SignalP"/>
    </source>
</evidence>
<organism evidence="5 6">
    <name type="scientific">Tsukamurella tyrosinosolvens</name>
    <dbReference type="NCBI Taxonomy" id="57704"/>
    <lineage>
        <taxon>Bacteria</taxon>
        <taxon>Bacillati</taxon>
        <taxon>Actinomycetota</taxon>
        <taxon>Actinomycetes</taxon>
        <taxon>Mycobacteriales</taxon>
        <taxon>Tsukamurellaceae</taxon>
        <taxon>Tsukamurella</taxon>
    </lineage>
</organism>
<feature type="region of interest" description="Disordered" evidence="1">
    <location>
        <begin position="33"/>
        <end position="52"/>
    </location>
</feature>
<dbReference type="OrthoDB" id="4772035at2"/>
<keyword evidence="6" id="KW-1185">Reference proteome</keyword>
<gene>
    <name evidence="5" type="ORF">SAMN04489793_3589</name>
</gene>
<reference evidence="6" key="1">
    <citation type="submission" date="2016-10" db="EMBL/GenBank/DDBJ databases">
        <authorList>
            <person name="Varghese N."/>
            <person name="Submissions S."/>
        </authorList>
    </citation>
    <scope>NUCLEOTIDE SEQUENCE [LARGE SCALE GENOMIC DNA]</scope>
    <source>
        <strain evidence="6">DSM 44234</strain>
    </source>
</reference>
<sequence>MTRRVLIAIGLALSVALAGCSAGVPGTPVADPSAGVRLDTGNFPTTPRVVGPRRADDARVQGSNALLDYLVSPAELDARFDEGAYVPIPVLPDAAMMPLSLGTRMMSAFWGHVGAVNTAQKIKGESATTLEQQMNTVVVRFANPAAAAAALDTLRSRFASATGAGAPLVKYPAAFEGGTPEKIGGSPMFWVQHKEYLAGAGFVNVQNRETVERLATAYFDQQLPRLDQVPFSANATANYPDADRDGIMRRTRLANANPNGVYYSTGWMTSHAWAMATSGSWKQKTDLYRRAGIDLVGHSANTIFRATEPEGAQLFKRLDQEAPKLAGEREEAAAPGVPGSWCISALTDANGAERRYYACSVVDGRYIAVDDASTLAAAQQGVAASYLVLKATK</sequence>
<dbReference type="Pfam" id="PF24088">
    <property type="entry name" value="DUF7373"/>
    <property type="match status" value="1"/>
</dbReference>
<evidence type="ECO:0000313" key="5">
    <source>
        <dbReference type="EMBL" id="SEC93680.1"/>
    </source>
</evidence>
<dbReference type="EMBL" id="FNSA01000003">
    <property type="protein sequence ID" value="SEC93680.1"/>
    <property type="molecule type" value="Genomic_DNA"/>
</dbReference>
<dbReference type="Proteomes" id="UP000182241">
    <property type="component" value="Unassembled WGS sequence"/>
</dbReference>
<dbReference type="RefSeq" id="WP_139286243.1">
    <property type="nucleotide sequence ID" value="NZ_FNSA01000003.1"/>
</dbReference>
<feature type="domain" description="DUF7373" evidence="4">
    <location>
        <begin position="275"/>
        <end position="390"/>
    </location>
</feature>
<dbReference type="InterPro" id="IPR056463">
    <property type="entry name" value="DUF7373_C"/>
</dbReference>
<dbReference type="STRING" id="57704.SAMN04489793_3589"/>
<evidence type="ECO:0000313" key="6">
    <source>
        <dbReference type="Proteomes" id="UP000182241"/>
    </source>
</evidence>
<proteinExistence type="predicted"/>
<protein>
    <submittedName>
        <fullName evidence="5">Uncharacterized protein</fullName>
    </submittedName>
</protein>
<evidence type="ECO:0000259" key="3">
    <source>
        <dbReference type="Pfam" id="PF24088"/>
    </source>
</evidence>
<feature type="domain" description="DUF7373" evidence="3">
    <location>
        <begin position="53"/>
        <end position="230"/>
    </location>
</feature>
<feature type="signal peptide" evidence="2">
    <location>
        <begin position="1"/>
        <end position="18"/>
    </location>
</feature>
<dbReference type="PROSITE" id="PS51257">
    <property type="entry name" value="PROKAR_LIPOPROTEIN"/>
    <property type="match status" value="1"/>
</dbReference>
<feature type="chain" id="PRO_5039691287" evidence="2">
    <location>
        <begin position="19"/>
        <end position="393"/>
    </location>
</feature>
<dbReference type="InterPro" id="IPR055797">
    <property type="entry name" value="DUF7373"/>
</dbReference>